<accession>A0AAD0RZR2</accession>
<dbReference type="SUPFAM" id="SSF158452">
    <property type="entry name" value="YqcC-like"/>
    <property type="match status" value="1"/>
</dbReference>
<organism evidence="2 3">
    <name type="scientific">Pseudoalteromonas lipolytica</name>
    <dbReference type="NCBI Taxonomy" id="570156"/>
    <lineage>
        <taxon>Bacteria</taxon>
        <taxon>Pseudomonadati</taxon>
        <taxon>Pseudomonadota</taxon>
        <taxon>Gammaproteobacteria</taxon>
        <taxon>Alteromonadales</taxon>
        <taxon>Pseudoalteromonadaceae</taxon>
        <taxon>Pseudoalteromonas</taxon>
    </lineage>
</organism>
<proteinExistence type="predicted"/>
<protein>
    <submittedName>
        <fullName evidence="2">YqcC family protein</fullName>
    </submittedName>
</protein>
<dbReference type="GO" id="GO:0044010">
    <property type="term" value="P:single-species biofilm formation"/>
    <property type="evidence" value="ECO:0007669"/>
    <property type="project" value="TreeGrafter"/>
</dbReference>
<sequence length="107" mass="12187">MYQQTLALLRELQTTLQRHELWQTAAIDPAALNSSVPFCHDTMAFEQWLQFVFIEKMQVLITNNQPLPRNFAIAPMAEMMLAQHAGGHDVISVLLKLDQHLSDNQDG</sequence>
<reference evidence="2 3" key="1">
    <citation type="submission" date="2018-08" db="EMBL/GenBank/DDBJ databases">
        <title>Draft genome sequence of Pseudoalteromonas donghaensis HJ51.</title>
        <authorList>
            <person name="Oh J."/>
            <person name="Roh D."/>
        </authorList>
    </citation>
    <scope>NUCLEOTIDE SEQUENCE [LARGE SCALE GENOMIC DNA]</scope>
    <source>
        <strain evidence="2 3">HJ51</strain>
    </source>
</reference>
<name>A0AAD0RZR2_9GAMM</name>
<evidence type="ECO:0000259" key="1">
    <source>
        <dbReference type="Pfam" id="PF04287"/>
    </source>
</evidence>
<dbReference type="Gene3D" id="1.20.1440.40">
    <property type="entry name" value="YqcC-like"/>
    <property type="match status" value="1"/>
</dbReference>
<dbReference type="InterPro" id="IPR023376">
    <property type="entry name" value="YqcC-like_dom"/>
</dbReference>
<dbReference type="GeneID" id="99505006"/>
<evidence type="ECO:0000313" key="3">
    <source>
        <dbReference type="Proteomes" id="UP000264605"/>
    </source>
</evidence>
<dbReference type="InterPro" id="IPR036814">
    <property type="entry name" value="YqcC-like_sf"/>
</dbReference>
<dbReference type="PIRSF" id="PIRSF006257">
    <property type="entry name" value="UCP006257"/>
    <property type="match status" value="1"/>
</dbReference>
<dbReference type="KEGG" id="pdj:D0907_06020"/>
<dbReference type="Pfam" id="PF04287">
    <property type="entry name" value="DUF446"/>
    <property type="match status" value="1"/>
</dbReference>
<dbReference type="PANTHER" id="PTHR39586:SF1">
    <property type="entry name" value="CYTOPLASMIC PROTEIN"/>
    <property type="match status" value="1"/>
</dbReference>
<dbReference type="RefSeq" id="WP_036969562.1">
    <property type="nucleotide sequence ID" value="NZ_CP032090.1"/>
</dbReference>
<dbReference type="PANTHER" id="PTHR39586">
    <property type="entry name" value="CYTOPLASMIC PROTEIN-RELATED"/>
    <property type="match status" value="1"/>
</dbReference>
<dbReference type="EMBL" id="CP032090">
    <property type="protein sequence ID" value="AXV64874.1"/>
    <property type="molecule type" value="Genomic_DNA"/>
</dbReference>
<dbReference type="InterPro" id="IPR007384">
    <property type="entry name" value="UCP006257"/>
</dbReference>
<evidence type="ECO:0000313" key="2">
    <source>
        <dbReference type="EMBL" id="AXV64874.1"/>
    </source>
</evidence>
<dbReference type="Proteomes" id="UP000264605">
    <property type="component" value="Chromosome"/>
</dbReference>
<feature type="domain" description="YqcC-like" evidence="1">
    <location>
        <begin position="6"/>
        <end position="99"/>
    </location>
</feature>
<dbReference type="AlphaFoldDB" id="A0AAD0RZR2"/>
<gene>
    <name evidence="2" type="ORF">D0907_06020</name>
</gene>